<evidence type="ECO:0000313" key="5">
    <source>
        <dbReference type="Proteomes" id="UP000693970"/>
    </source>
</evidence>
<dbReference type="InterPro" id="IPR019496">
    <property type="entry name" value="NUFIP1_cons_dom"/>
</dbReference>
<feature type="compositionally biased region" description="Low complexity" evidence="2">
    <location>
        <begin position="384"/>
        <end position="397"/>
    </location>
</feature>
<keyword evidence="1" id="KW-0863">Zinc-finger</keyword>
<protein>
    <submittedName>
        <fullName evidence="4">Zinc finger domain containing protein</fullName>
    </submittedName>
</protein>
<dbReference type="SMART" id="SM00356">
    <property type="entry name" value="ZnF_C3H1"/>
    <property type="match status" value="1"/>
</dbReference>
<feature type="compositionally biased region" description="Low complexity" evidence="2">
    <location>
        <begin position="216"/>
        <end position="236"/>
    </location>
</feature>
<dbReference type="InterPro" id="IPR000571">
    <property type="entry name" value="Znf_CCCH"/>
</dbReference>
<dbReference type="GO" id="GO:0008270">
    <property type="term" value="F:zinc ion binding"/>
    <property type="evidence" value="ECO:0007669"/>
    <property type="project" value="UniProtKB-KW"/>
</dbReference>
<feature type="compositionally biased region" description="Polar residues" evidence="2">
    <location>
        <begin position="290"/>
        <end position="299"/>
    </location>
</feature>
<feature type="region of interest" description="Disordered" evidence="2">
    <location>
        <begin position="360"/>
        <end position="413"/>
    </location>
</feature>
<dbReference type="PROSITE" id="PS50103">
    <property type="entry name" value="ZF_C3H1"/>
    <property type="match status" value="1"/>
</dbReference>
<gene>
    <name evidence="4" type="ORF">IV203_014722</name>
</gene>
<feature type="region of interest" description="Disordered" evidence="2">
    <location>
        <begin position="1"/>
        <end position="31"/>
    </location>
</feature>
<dbReference type="PROSITE" id="PS00028">
    <property type="entry name" value="ZINC_FINGER_C2H2_1"/>
    <property type="match status" value="1"/>
</dbReference>
<dbReference type="OrthoDB" id="273070at2759"/>
<organism evidence="4 5">
    <name type="scientific">Nitzschia inconspicua</name>
    <dbReference type="NCBI Taxonomy" id="303405"/>
    <lineage>
        <taxon>Eukaryota</taxon>
        <taxon>Sar</taxon>
        <taxon>Stramenopiles</taxon>
        <taxon>Ochrophyta</taxon>
        <taxon>Bacillariophyta</taxon>
        <taxon>Bacillariophyceae</taxon>
        <taxon>Bacillariophycidae</taxon>
        <taxon>Bacillariales</taxon>
        <taxon>Bacillariaceae</taxon>
        <taxon>Nitzschia</taxon>
    </lineage>
</organism>
<dbReference type="PANTHER" id="PTHR20916">
    <property type="entry name" value="CYSTEINE AND GLYCINE-RICH PROTEIN 2 BINDING PROTEIN"/>
    <property type="match status" value="1"/>
</dbReference>
<feature type="compositionally biased region" description="Polar residues" evidence="2">
    <location>
        <begin position="319"/>
        <end position="342"/>
    </location>
</feature>
<feature type="compositionally biased region" description="Pro residues" evidence="2">
    <location>
        <begin position="1"/>
        <end position="15"/>
    </location>
</feature>
<feature type="domain" description="C3H1-type" evidence="3">
    <location>
        <begin position="341"/>
        <end position="369"/>
    </location>
</feature>
<name>A0A9K3PSE1_9STRA</name>
<dbReference type="InterPro" id="IPR013087">
    <property type="entry name" value="Znf_C2H2_type"/>
</dbReference>
<dbReference type="Pfam" id="PF00642">
    <property type="entry name" value="zf-CCCH"/>
    <property type="match status" value="1"/>
</dbReference>
<keyword evidence="5" id="KW-1185">Reference proteome</keyword>
<accession>A0A9K3PSE1</accession>
<dbReference type="Proteomes" id="UP000693970">
    <property type="component" value="Unassembled WGS sequence"/>
</dbReference>
<feature type="zinc finger region" description="C3H1-type" evidence="1">
    <location>
        <begin position="341"/>
        <end position="369"/>
    </location>
</feature>
<dbReference type="Pfam" id="PF10453">
    <property type="entry name" value="NUFIP1"/>
    <property type="match status" value="1"/>
</dbReference>
<feature type="region of interest" description="Disordered" evidence="2">
    <location>
        <begin position="67"/>
        <end position="86"/>
    </location>
</feature>
<feature type="region of interest" description="Disordered" evidence="2">
    <location>
        <begin position="211"/>
        <end position="344"/>
    </location>
</feature>
<feature type="compositionally biased region" description="Polar residues" evidence="2">
    <location>
        <begin position="244"/>
        <end position="261"/>
    </location>
</feature>
<keyword evidence="1" id="KW-0479">Metal-binding</keyword>
<evidence type="ECO:0000256" key="1">
    <source>
        <dbReference type="PROSITE-ProRule" id="PRU00723"/>
    </source>
</evidence>
<proteinExistence type="predicted"/>
<dbReference type="EMBL" id="JAGRRH010000014">
    <property type="protein sequence ID" value="KAG7358135.1"/>
    <property type="molecule type" value="Genomic_DNA"/>
</dbReference>
<reference evidence="4" key="1">
    <citation type="journal article" date="2021" name="Sci. Rep.">
        <title>Diploid genomic architecture of Nitzschia inconspicua, an elite biomass production diatom.</title>
        <authorList>
            <person name="Oliver A."/>
            <person name="Podell S."/>
            <person name="Pinowska A."/>
            <person name="Traller J.C."/>
            <person name="Smith S.R."/>
            <person name="McClure R."/>
            <person name="Beliaev A."/>
            <person name="Bohutskyi P."/>
            <person name="Hill E.A."/>
            <person name="Rabines A."/>
            <person name="Zheng H."/>
            <person name="Allen L.Z."/>
            <person name="Kuo A."/>
            <person name="Grigoriev I.V."/>
            <person name="Allen A.E."/>
            <person name="Hazlebeck D."/>
            <person name="Allen E.E."/>
        </authorList>
    </citation>
    <scope>NUCLEOTIDE SEQUENCE</scope>
    <source>
        <strain evidence="4">Hildebrandi</strain>
    </source>
</reference>
<reference evidence="4" key="2">
    <citation type="submission" date="2021-04" db="EMBL/GenBank/DDBJ databases">
        <authorList>
            <person name="Podell S."/>
        </authorList>
    </citation>
    <scope>NUCLEOTIDE SEQUENCE</scope>
    <source>
        <strain evidence="4">Hildebrandi</strain>
    </source>
</reference>
<dbReference type="PANTHER" id="PTHR20916:SF18">
    <property type="entry name" value="IPT_TIG DOMAIN-CONTAINING PROTEIN"/>
    <property type="match status" value="1"/>
</dbReference>
<comment type="caution">
    <text evidence="4">The sequence shown here is derived from an EMBL/GenBank/DDBJ whole genome shotgun (WGS) entry which is preliminary data.</text>
</comment>
<evidence type="ECO:0000313" key="4">
    <source>
        <dbReference type="EMBL" id="KAG7358135.1"/>
    </source>
</evidence>
<evidence type="ECO:0000256" key="2">
    <source>
        <dbReference type="SAM" id="MobiDB-lite"/>
    </source>
</evidence>
<sequence>MVNPPPPLPPPPPPLYYWNGTPGQSQPAPPTYQYGYSYGGYNSSTNNNNGTAGPRYSTSMSYNMLSVPGAAPRNAHPYMQQSNQQQQLESQTITTNGPYGTVTSTTTTMTTNDNNIVKAETRWVCDSCDITLDSERAFKSHRKSHVQCTECTFEGVQKVVKAHYQANHGKFAGSGFKTVTVSIPGCRVQKFKICVGNRPEDIQRWIAERKKRFPRSSSSSSNNNNNNNSNTNNNNNNDDDDDTATGSNHATKRSVSAISDSVNKKNETSASNGLSALLAGYGSDSDSESDAQPVSQSEVTPPPVIASKTPQTMDDDISDTNPTSDPQESPLATASPSKNQTPPRRVCRFFFRNGSCRNGDSCRFSHQQIPPSRPETRPASSQHNNNIDNNNNNNKIKTNMDRKRKRGGHTSSDTLLRKLLENDMDRESTLTLQLLKYIVRNDFFDGTVTTAVAATTGSNGGGEEK</sequence>
<keyword evidence="1" id="KW-0862">Zinc</keyword>
<dbReference type="AlphaFoldDB" id="A0A9K3PSE1"/>
<evidence type="ECO:0000259" key="3">
    <source>
        <dbReference type="PROSITE" id="PS50103"/>
    </source>
</evidence>